<dbReference type="InterPro" id="IPR009012">
    <property type="entry name" value="GrpE_head"/>
</dbReference>
<dbReference type="AlphaFoldDB" id="A0A087TSI6"/>
<accession>A0A087TSI6</accession>
<dbReference type="EMBL" id="KK116543">
    <property type="protein sequence ID" value="KFM68075.1"/>
    <property type="molecule type" value="Genomic_DNA"/>
</dbReference>
<organism evidence="11 12">
    <name type="scientific">Stegodyphus mimosarum</name>
    <name type="common">African social velvet spider</name>
    <dbReference type="NCBI Taxonomy" id="407821"/>
    <lineage>
        <taxon>Eukaryota</taxon>
        <taxon>Metazoa</taxon>
        <taxon>Ecdysozoa</taxon>
        <taxon>Arthropoda</taxon>
        <taxon>Chelicerata</taxon>
        <taxon>Arachnida</taxon>
        <taxon>Araneae</taxon>
        <taxon>Araneomorphae</taxon>
        <taxon>Entelegynae</taxon>
        <taxon>Eresoidea</taxon>
        <taxon>Eresidae</taxon>
        <taxon>Stegodyphus</taxon>
    </lineage>
</organism>
<feature type="coiled-coil region" evidence="9">
    <location>
        <begin position="81"/>
        <end position="115"/>
    </location>
</feature>
<dbReference type="Proteomes" id="UP000054359">
    <property type="component" value="Unassembled WGS sequence"/>
</dbReference>
<comment type="subcellular location">
    <subcellularLocation>
        <location evidence="1 7">Mitochondrion matrix</location>
    </subcellularLocation>
</comment>
<evidence type="ECO:0000256" key="1">
    <source>
        <dbReference type="ARBA" id="ARBA00004305"/>
    </source>
</evidence>
<dbReference type="OMA" id="PHRHQAI"/>
<dbReference type="GO" id="GO:0001405">
    <property type="term" value="C:PAM complex, Tim23 associated import motor"/>
    <property type="evidence" value="ECO:0007669"/>
    <property type="project" value="TreeGrafter"/>
</dbReference>
<comment type="function">
    <text evidence="6">Essential component of the PAM complex, a complex required for the translocation of transit peptide-containing proteins from the inner membrane into the mitochondrial matrix in an ATP-dependent manner. Seems to control the nucleotide-dependent binding of mitochondrial HSP70 to substrate proteins.</text>
</comment>
<dbReference type="PRINTS" id="PR00773">
    <property type="entry name" value="GRPEPROTEIN"/>
</dbReference>
<evidence type="ECO:0000256" key="6">
    <source>
        <dbReference type="ARBA" id="ARBA00045572"/>
    </source>
</evidence>
<dbReference type="FunFam" id="2.30.22.10:FF:000002">
    <property type="entry name" value="GrpE protein homolog"/>
    <property type="match status" value="1"/>
</dbReference>
<evidence type="ECO:0000256" key="10">
    <source>
        <dbReference type="SAM" id="MobiDB-lite"/>
    </source>
</evidence>
<dbReference type="GO" id="GO:0051087">
    <property type="term" value="F:protein-folding chaperone binding"/>
    <property type="evidence" value="ECO:0007669"/>
    <property type="project" value="InterPro"/>
</dbReference>
<dbReference type="GO" id="GO:0042803">
    <property type="term" value="F:protein homodimerization activity"/>
    <property type="evidence" value="ECO:0007669"/>
    <property type="project" value="InterPro"/>
</dbReference>
<comment type="similarity">
    <text evidence="2 8">Belongs to the GrpE family.</text>
</comment>
<keyword evidence="9" id="KW-0175">Coiled coil</keyword>
<proteinExistence type="inferred from homology"/>
<dbReference type="InterPro" id="IPR000740">
    <property type="entry name" value="GrpE"/>
</dbReference>
<dbReference type="PANTHER" id="PTHR21237">
    <property type="entry name" value="GRPE PROTEIN"/>
    <property type="match status" value="1"/>
</dbReference>
<evidence type="ECO:0000256" key="9">
    <source>
        <dbReference type="SAM" id="Coils"/>
    </source>
</evidence>
<name>A0A087TSI6_STEMI</name>
<dbReference type="Gene3D" id="2.30.22.10">
    <property type="entry name" value="Head domain of nucleotide exchange factor GrpE"/>
    <property type="match status" value="1"/>
</dbReference>
<feature type="non-terminal residue" evidence="11">
    <location>
        <position position="240"/>
    </location>
</feature>
<reference evidence="11 12" key="1">
    <citation type="submission" date="2013-11" db="EMBL/GenBank/DDBJ databases">
        <title>Genome sequencing of Stegodyphus mimosarum.</title>
        <authorList>
            <person name="Bechsgaard J."/>
        </authorList>
    </citation>
    <scope>NUCLEOTIDE SEQUENCE [LARGE SCALE GENOMIC DNA]</scope>
</reference>
<evidence type="ECO:0000256" key="5">
    <source>
        <dbReference type="ARBA" id="ARBA00023186"/>
    </source>
</evidence>
<dbReference type="GO" id="GO:0030150">
    <property type="term" value="P:protein import into mitochondrial matrix"/>
    <property type="evidence" value="ECO:0007669"/>
    <property type="project" value="TreeGrafter"/>
</dbReference>
<dbReference type="STRING" id="407821.A0A087TSI6"/>
<evidence type="ECO:0000256" key="3">
    <source>
        <dbReference type="ARBA" id="ARBA00022946"/>
    </source>
</evidence>
<evidence type="ECO:0000313" key="11">
    <source>
        <dbReference type="EMBL" id="KFM68075.1"/>
    </source>
</evidence>
<evidence type="ECO:0000256" key="8">
    <source>
        <dbReference type="RuleBase" id="RU004478"/>
    </source>
</evidence>
<dbReference type="OrthoDB" id="201635at2759"/>
<feature type="compositionally biased region" description="Basic and acidic residues" evidence="10">
    <location>
        <begin position="60"/>
        <end position="78"/>
    </location>
</feature>
<feature type="region of interest" description="Disordered" evidence="10">
    <location>
        <begin position="51"/>
        <end position="78"/>
    </location>
</feature>
<dbReference type="GO" id="GO:0051082">
    <property type="term" value="F:unfolded protein binding"/>
    <property type="evidence" value="ECO:0007669"/>
    <property type="project" value="TreeGrafter"/>
</dbReference>
<dbReference type="InterPro" id="IPR013805">
    <property type="entry name" value="GrpE_CC"/>
</dbReference>
<gene>
    <name evidence="11" type="ORF">X975_22887</name>
</gene>
<dbReference type="HAMAP" id="MF_01151">
    <property type="entry name" value="GrpE"/>
    <property type="match status" value="1"/>
</dbReference>
<keyword evidence="3" id="KW-0809">Transit peptide</keyword>
<evidence type="ECO:0000256" key="4">
    <source>
        <dbReference type="ARBA" id="ARBA00023128"/>
    </source>
</evidence>
<dbReference type="CDD" id="cd00446">
    <property type="entry name" value="GrpE"/>
    <property type="match status" value="1"/>
</dbReference>
<evidence type="ECO:0000256" key="7">
    <source>
        <dbReference type="RuleBase" id="RU000640"/>
    </source>
</evidence>
<dbReference type="FunFam" id="3.90.20.20:FF:000003">
    <property type="entry name" value="GrpE protein homolog"/>
    <property type="match status" value="1"/>
</dbReference>
<dbReference type="GO" id="GO:0006457">
    <property type="term" value="P:protein folding"/>
    <property type="evidence" value="ECO:0007669"/>
    <property type="project" value="InterPro"/>
</dbReference>
<keyword evidence="12" id="KW-1185">Reference proteome</keyword>
<sequence>MAASISNVSVWFRVIKPLYGLSNRSLLSIRTRMQATQHLYYSATSPAANDQAAASAEKSQGIEKEQNEEIAKNKGEVSAKEKELLQENEKLIENIKNLDDKYKRALADNENIRNRMRREVADAKQYGIQNFVKDLVEVADVLGKATESVPKEALEEANIHLKSLYEGLQMTEAQLHSVLKRHGVLQINPLGEKFNPNHHEALFEQEDSSKEPGTVGTVTKVGYRLHDRVVRPAMVGVIKA</sequence>
<dbReference type="Pfam" id="PF01025">
    <property type="entry name" value="GrpE"/>
    <property type="match status" value="1"/>
</dbReference>
<protein>
    <recommendedName>
        <fullName evidence="7">GrpE protein homolog</fullName>
    </recommendedName>
</protein>
<dbReference type="GO" id="GO:0000774">
    <property type="term" value="F:adenyl-nucleotide exchange factor activity"/>
    <property type="evidence" value="ECO:0007669"/>
    <property type="project" value="InterPro"/>
</dbReference>
<dbReference type="PROSITE" id="PS01071">
    <property type="entry name" value="GRPE"/>
    <property type="match status" value="1"/>
</dbReference>
<dbReference type="PANTHER" id="PTHR21237:SF23">
    <property type="entry name" value="GRPE PROTEIN HOMOLOG, MITOCHONDRIAL"/>
    <property type="match status" value="1"/>
</dbReference>
<keyword evidence="5 7" id="KW-0143">Chaperone</keyword>
<dbReference type="Gene3D" id="3.90.20.20">
    <property type="match status" value="1"/>
</dbReference>
<keyword evidence="4 7" id="KW-0496">Mitochondrion</keyword>
<dbReference type="SUPFAM" id="SSF58014">
    <property type="entry name" value="Coiled-coil domain of nucleotide exchange factor GrpE"/>
    <property type="match status" value="1"/>
</dbReference>
<evidence type="ECO:0000313" key="12">
    <source>
        <dbReference type="Proteomes" id="UP000054359"/>
    </source>
</evidence>
<evidence type="ECO:0000256" key="2">
    <source>
        <dbReference type="ARBA" id="ARBA00009054"/>
    </source>
</evidence>
<dbReference type="SUPFAM" id="SSF51064">
    <property type="entry name" value="Head domain of nucleotide exchange factor GrpE"/>
    <property type="match status" value="1"/>
</dbReference>